<keyword evidence="5 11" id="KW-1133">Transmembrane helix</keyword>
<evidence type="ECO:0000259" key="12">
    <source>
        <dbReference type="PROSITE" id="PS50111"/>
    </source>
</evidence>
<keyword evidence="2" id="KW-1003">Cell membrane</keyword>
<feature type="transmembrane region" description="Helical" evidence="11">
    <location>
        <begin position="292"/>
        <end position="313"/>
    </location>
</feature>
<evidence type="ECO:0000256" key="7">
    <source>
        <dbReference type="ARBA" id="ARBA00023224"/>
    </source>
</evidence>
<dbReference type="InterPro" id="IPR004089">
    <property type="entry name" value="MCPsignal_dom"/>
</dbReference>
<dbReference type="InterPro" id="IPR033479">
    <property type="entry name" value="dCache_1"/>
</dbReference>
<evidence type="ECO:0000259" key="13">
    <source>
        <dbReference type="PROSITE" id="PS50885"/>
    </source>
</evidence>
<evidence type="ECO:0000256" key="5">
    <source>
        <dbReference type="ARBA" id="ARBA00022989"/>
    </source>
</evidence>
<comment type="caution">
    <text evidence="14">The sequence shown here is derived from an EMBL/GenBank/DDBJ whole genome shotgun (WGS) entry which is preliminary data.</text>
</comment>
<dbReference type="InterPro" id="IPR003660">
    <property type="entry name" value="HAMP_dom"/>
</dbReference>
<comment type="similarity">
    <text evidence="8">Belongs to the methyl-accepting chemotaxis (MCP) protein family.</text>
</comment>
<dbReference type="PANTHER" id="PTHR32089:SF112">
    <property type="entry name" value="LYSOZYME-LIKE PROTEIN-RELATED"/>
    <property type="match status" value="1"/>
</dbReference>
<dbReference type="Proteomes" id="UP001067708">
    <property type="component" value="Unassembled WGS sequence"/>
</dbReference>
<dbReference type="Gene3D" id="6.10.340.10">
    <property type="match status" value="1"/>
</dbReference>
<dbReference type="Gene3D" id="3.30.450.20">
    <property type="entry name" value="PAS domain"/>
    <property type="match status" value="1"/>
</dbReference>
<dbReference type="PROSITE" id="PS50885">
    <property type="entry name" value="HAMP"/>
    <property type="match status" value="1"/>
</dbReference>
<gene>
    <name evidence="14" type="ORF">O0535_05785</name>
</gene>
<dbReference type="Gene3D" id="1.10.287.950">
    <property type="entry name" value="Methyl-accepting chemotaxis protein"/>
    <property type="match status" value="1"/>
</dbReference>
<keyword evidence="15" id="KW-1185">Reference proteome</keyword>
<evidence type="ECO:0000313" key="14">
    <source>
        <dbReference type="EMBL" id="MCZ0830311.1"/>
    </source>
</evidence>
<dbReference type="SUPFAM" id="SSF58104">
    <property type="entry name" value="Methyl-accepting chemotaxis protein (MCP) signaling domain"/>
    <property type="match status" value="1"/>
</dbReference>
<evidence type="ECO:0000256" key="3">
    <source>
        <dbReference type="ARBA" id="ARBA00022500"/>
    </source>
</evidence>
<feature type="compositionally biased region" description="Low complexity" evidence="10">
    <location>
        <begin position="631"/>
        <end position="651"/>
    </location>
</feature>
<feature type="transmembrane region" description="Helical" evidence="11">
    <location>
        <begin position="261"/>
        <end position="280"/>
    </location>
</feature>
<evidence type="ECO:0000313" key="15">
    <source>
        <dbReference type="Proteomes" id="UP001067708"/>
    </source>
</evidence>
<dbReference type="CDD" id="cd12914">
    <property type="entry name" value="PDC1_DGC_like"/>
    <property type="match status" value="1"/>
</dbReference>
<dbReference type="SUPFAM" id="SSF103190">
    <property type="entry name" value="Sensory domain-like"/>
    <property type="match status" value="1"/>
</dbReference>
<keyword evidence="4 11" id="KW-0812">Transmembrane</keyword>
<name>A0ABT4HU39_9BACL</name>
<keyword evidence="7 9" id="KW-0807">Transducer</keyword>
<dbReference type="InterPro" id="IPR029151">
    <property type="entry name" value="Sensor-like_sf"/>
</dbReference>
<dbReference type="CDD" id="cd12912">
    <property type="entry name" value="PDC2_MCP_like"/>
    <property type="match status" value="1"/>
</dbReference>
<evidence type="ECO:0000256" key="6">
    <source>
        <dbReference type="ARBA" id="ARBA00023136"/>
    </source>
</evidence>
<accession>A0ABT4HU39</accession>
<keyword evidence="3" id="KW-0145">Chemotaxis</keyword>
<dbReference type="CDD" id="cd06225">
    <property type="entry name" value="HAMP"/>
    <property type="match status" value="1"/>
</dbReference>
<dbReference type="Pfam" id="PF02743">
    <property type="entry name" value="dCache_1"/>
    <property type="match status" value="1"/>
</dbReference>
<reference evidence="14" key="1">
    <citation type="submission" date="2022-09" db="EMBL/GenBank/DDBJ databases">
        <title>Genome analysis and characterization of larvicidal activity of Brevibacillus strains.</title>
        <authorList>
            <person name="Patrusheva E.V."/>
            <person name="Izotova A.O."/>
            <person name="Toshchakov S.V."/>
            <person name="Sineoky S.P."/>
        </authorList>
    </citation>
    <scope>NUCLEOTIDE SEQUENCE</scope>
    <source>
        <strain evidence="14">VKPM_B-13244</strain>
    </source>
</reference>
<evidence type="ECO:0000256" key="1">
    <source>
        <dbReference type="ARBA" id="ARBA00004651"/>
    </source>
</evidence>
<evidence type="ECO:0000256" key="10">
    <source>
        <dbReference type="SAM" id="MobiDB-lite"/>
    </source>
</evidence>
<dbReference type="RefSeq" id="WP_258416855.1">
    <property type="nucleotide sequence ID" value="NZ_JAPTNG010000003.1"/>
</dbReference>
<protein>
    <submittedName>
        <fullName evidence="14">Methyl-accepting chemotaxis protein</fullName>
    </submittedName>
</protein>
<organism evidence="14 15">
    <name type="scientific">Brevibacillus halotolerans</name>
    <dbReference type="NCBI Taxonomy" id="1507437"/>
    <lineage>
        <taxon>Bacteria</taxon>
        <taxon>Bacillati</taxon>
        <taxon>Bacillota</taxon>
        <taxon>Bacilli</taxon>
        <taxon>Bacillales</taxon>
        <taxon>Paenibacillaceae</taxon>
        <taxon>Brevibacillus</taxon>
    </lineage>
</organism>
<evidence type="ECO:0000256" key="11">
    <source>
        <dbReference type="SAM" id="Phobius"/>
    </source>
</evidence>
<feature type="domain" description="HAMP" evidence="13">
    <location>
        <begin position="314"/>
        <end position="369"/>
    </location>
</feature>
<dbReference type="SMART" id="SM00283">
    <property type="entry name" value="MA"/>
    <property type="match status" value="1"/>
</dbReference>
<feature type="region of interest" description="Disordered" evidence="10">
    <location>
        <begin position="631"/>
        <end position="652"/>
    </location>
</feature>
<evidence type="ECO:0000256" key="8">
    <source>
        <dbReference type="ARBA" id="ARBA00029447"/>
    </source>
</evidence>
<evidence type="ECO:0000256" key="2">
    <source>
        <dbReference type="ARBA" id="ARBA00022475"/>
    </source>
</evidence>
<feature type="domain" description="Methyl-accepting transducer" evidence="12">
    <location>
        <begin position="388"/>
        <end position="638"/>
    </location>
</feature>
<evidence type="ECO:0000256" key="9">
    <source>
        <dbReference type="PROSITE-ProRule" id="PRU00284"/>
    </source>
</evidence>
<dbReference type="Pfam" id="PF00015">
    <property type="entry name" value="MCPsignal"/>
    <property type="match status" value="1"/>
</dbReference>
<evidence type="ECO:0000256" key="4">
    <source>
        <dbReference type="ARBA" id="ARBA00022692"/>
    </source>
</evidence>
<proteinExistence type="inferred from homology"/>
<dbReference type="PANTHER" id="PTHR32089">
    <property type="entry name" value="METHYL-ACCEPTING CHEMOTAXIS PROTEIN MCPB"/>
    <property type="match status" value="1"/>
</dbReference>
<comment type="subcellular location">
    <subcellularLocation>
        <location evidence="1">Cell membrane</location>
        <topology evidence="1">Multi-pass membrane protein</topology>
    </subcellularLocation>
</comment>
<keyword evidence="6 11" id="KW-0472">Membrane</keyword>
<sequence length="674" mass="73378">MKLKGIFQFKSIKGQLLFMICGLLIITCLGLTSLSFFEAQKQMVTSAEEMLLPLAQQAAGNYQAQLTDDITFVESLAAREAVKKYQTETDSEAIKKSLDTLVKEHGAIDWGIADATGKTVIGSNEGKDISKKIYFQKALTGATNTSDVFIASQTKEPIIVFAAPIRTGNQINGVVYVVQSADELVKFLSTLRFSETGQGFVVDKTGTIVVTEDIPKMKTQENLIVMSQTDDSFKELANIVSDLITGNTSTGSYQYQGIKKYVGYAPLPLTGGGIVVFINSDDLLGGITSMRNYLMVISCFFLLASIGVAYWYAYTLSRSIHSFKDILGRMAQGELNTSIDDKLLKRKDEFGELSHMLQNMKNSFSNLIGVVQKQSTEIDQSSQSLSNVSNEMSTATESVSISIQDVATGVTSQTEDLIEIGETLSSYGTQLDEMVSAIQEVDKNGKNIHTLANESNENLNQLITSVDEVNQVFQDFINNIVTANDNLKDVHHITTVINQIAEQTNLLALNAAIEAARAGESGRGFAVVADEVRKLAEQSRQSSQMIADMISAVSADSDQMLMNATSMKEAISGQKSEMDTATASFRNIMAEIDVINPKLEELSLSAQHMQQQKEDIISKVESSSSISQEVAASSEEIAATSEQASASAQEVHATASTLANMTKQLQEELKRFKV</sequence>
<dbReference type="EMBL" id="JAPTNG010000003">
    <property type="protein sequence ID" value="MCZ0830311.1"/>
    <property type="molecule type" value="Genomic_DNA"/>
</dbReference>
<feature type="transmembrane region" description="Helical" evidence="11">
    <location>
        <begin position="16"/>
        <end position="37"/>
    </location>
</feature>
<dbReference type="PROSITE" id="PS50111">
    <property type="entry name" value="CHEMOTAXIS_TRANSDUC_2"/>
    <property type="match status" value="1"/>
</dbReference>